<feature type="region of interest" description="Disordered" evidence="1">
    <location>
        <begin position="1"/>
        <end position="55"/>
    </location>
</feature>
<name>A0ABN3WZT4_STRTU</name>
<organism evidence="2 3">
    <name type="scientific">Streptomyces thioluteus</name>
    <dbReference type="NCBI Taxonomy" id="66431"/>
    <lineage>
        <taxon>Bacteria</taxon>
        <taxon>Bacillati</taxon>
        <taxon>Actinomycetota</taxon>
        <taxon>Actinomycetes</taxon>
        <taxon>Kitasatosporales</taxon>
        <taxon>Streptomycetaceae</taxon>
        <taxon>Streptomyces</taxon>
    </lineage>
</organism>
<reference evidence="2 3" key="1">
    <citation type="journal article" date="2019" name="Int. J. Syst. Evol. Microbiol.">
        <title>The Global Catalogue of Microorganisms (GCM) 10K type strain sequencing project: providing services to taxonomists for standard genome sequencing and annotation.</title>
        <authorList>
            <consortium name="The Broad Institute Genomics Platform"/>
            <consortium name="The Broad Institute Genome Sequencing Center for Infectious Disease"/>
            <person name="Wu L."/>
            <person name="Ma J."/>
        </authorList>
    </citation>
    <scope>NUCLEOTIDE SEQUENCE [LARGE SCALE GENOMIC DNA]</scope>
    <source>
        <strain evidence="2 3">JCM 4087</strain>
    </source>
</reference>
<dbReference type="EMBL" id="BAAAXZ010000109">
    <property type="protein sequence ID" value="GAA2931033.1"/>
    <property type="molecule type" value="Genomic_DNA"/>
</dbReference>
<sequence>MPAVRLPRRAVLSHGAVQTNVAKRGGGDGADRRHPHPHPTPHWKSQPTELPPGKHRRHGLRFLALADKRGRLIWIPAAQPSCTHDITAARHDRVLTRLCAAGSD</sequence>
<proteinExistence type="predicted"/>
<gene>
    <name evidence="2" type="ORF">GCM10020221_28580</name>
</gene>
<accession>A0ABN3WZT4</accession>
<comment type="caution">
    <text evidence="2">The sequence shown here is derived from an EMBL/GenBank/DDBJ whole genome shotgun (WGS) entry which is preliminary data.</text>
</comment>
<evidence type="ECO:0008006" key="4">
    <source>
        <dbReference type="Google" id="ProtNLM"/>
    </source>
</evidence>
<dbReference type="Proteomes" id="UP001501102">
    <property type="component" value="Unassembled WGS sequence"/>
</dbReference>
<evidence type="ECO:0000256" key="1">
    <source>
        <dbReference type="SAM" id="MobiDB-lite"/>
    </source>
</evidence>
<protein>
    <recommendedName>
        <fullName evidence="4">Transposase</fullName>
    </recommendedName>
</protein>
<evidence type="ECO:0000313" key="2">
    <source>
        <dbReference type="EMBL" id="GAA2931033.1"/>
    </source>
</evidence>
<keyword evidence="3" id="KW-1185">Reference proteome</keyword>
<evidence type="ECO:0000313" key="3">
    <source>
        <dbReference type="Proteomes" id="UP001501102"/>
    </source>
</evidence>